<comment type="caution">
    <text evidence="2">The sequence shown here is derived from an EMBL/GenBank/DDBJ whole genome shotgun (WGS) entry which is preliminary data.</text>
</comment>
<evidence type="ECO:0000313" key="2">
    <source>
        <dbReference type="EMBL" id="MEZ4052106.1"/>
    </source>
</evidence>
<proteinExistence type="predicted"/>
<evidence type="ECO:0000313" key="3">
    <source>
        <dbReference type="Proteomes" id="UP001567731"/>
    </source>
</evidence>
<keyword evidence="3" id="KW-1185">Reference proteome</keyword>
<dbReference type="RefSeq" id="WP_045329031.1">
    <property type="nucleotide sequence ID" value="NZ_CBCYLN010000002.1"/>
</dbReference>
<gene>
    <name evidence="2" type="ORF">QVM81_10995</name>
</gene>
<protein>
    <submittedName>
        <fullName evidence="2">Uncharacterized protein</fullName>
    </submittedName>
</protein>
<keyword evidence="1" id="KW-0812">Transmembrane</keyword>
<accession>A0ABV4JEV8</accession>
<reference evidence="2 3" key="1">
    <citation type="submission" date="2023-06" db="EMBL/GenBank/DDBJ databases">
        <title>Genome characterization of Enterobacterales and Pseudomonas spp isolates with different phenotypes to cefepime-taniborbactam.</title>
        <authorList>
            <person name="Hernandez-Garcia M."/>
            <person name="Garcia-Castillo M."/>
            <person name="Ruiz-Garbajosa P."/>
            <person name="Canton R."/>
        </authorList>
    </citation>
    <scope>NUCLEOTIDE SEQUENCE [LARGE SCALE GENOMIC DNA]</scope>
    <source>
        <strain evidence="2 3">A003</strain>
    </source>
</reference>
<keyword evidence="1" id="KW-0472">Membrane</keyword>
<name>A0ABV4JEV8_9ENTR</name>
<sequence length="131" mass="15140">MRDGRVFNWRGGIVVVIFLGFIFYPFRDLFTVYENFQEKIRVNDRLTLYITQVEASSLSKNTFHFYLYDARKSTEEFMSHVSDINPFMVTNDAKASATVTNGEIYLRVQGNIYAFTAAGFDVPIHLDRSAN</sequence>
<evidence type="ECO:0000256" key="1">
    <source>
        <dbReference type="SAM" id="Phobius"/>
    </source>
</evidence>
<organism evidence="2 3">
    <name type="scientific">Enterobacter rongchengensis</name>
    <dbReference type="NCBI Taxonomy" id="3030999"/>
    <lineage>
        <taxon>Bacteria</taxon>
        <taxon>Pseudomonadati</taxon>
        <taxon>Pseudomonadota</taxon>
        <taxon>Gammaproteobacteria</taxon>
        <taxon>Enterobacterales</taxon>
        <taxon>Enterobacteriaceae</taxon>
        <taxon>Enterobacter</taxon>
    </lineage>
</organism>
<keyword evidence="1" id="KW-1133">Transmembrane helix</keyword>
<feature type="transmembrane region" description="Helical" evidence="1">
    <location>
        <begin position="7"/>
        <end position="26"/>
    </location>
</feature>
<dbReference type="Proteomes" id="UP001567731">
    <property type="component" value="Unassembled WGS sequence"/>
</dbReference>
<dbReference type="EMBL" id="JAUEHC010000016">
    <property type="protein sequence ID" value="MEZ4052106.1"/>
    <property type="molecule type" value="Genomic_DNA"/>
</dbReference>